<reference evidence="1" key="1">
    <citation type="submission" date="2017-10" db="EMBL/GenBank/DDBJ databases">
        <title>Genome sequence of cellulolytic Lachnospiraceae bacterium XHS1971 isolated from hotspring sediment.</title>
        <authorList>
            <person name="Vasudevan G."/>
            <person name="Joshi A.J."/>
            <person name="Hivarkar S."/>
            <person name="Lanjekar V.B."/>
            <person name="Dhakephalkar P.K."/>
            <person name="Dagar S."/>
        </authorList>
    </citation>
    <scope>NUCLEOTIDE SEQUENCE</scope>
    <source>
        <strain evidence="1">XHS1971</strain>
    </source>
</reference>
<dbReference type="Proteomes" id="UP000224460">
    <property type="component" value="Unassembled WGS sequence"/>
</dbReference>
<protein>
    <submittedName>
        <fullName evidence="1">Uncharacterized protein</fullName>
    </submittedName>
</protein>
<proteinExistence type="predicted"/>
<gene>
    <name evidence="1" type="ORF">CS063_08900</name>
</gene>
<organism evidence="1 2">
    <name type="scientific">Sporanaerobium hydrogeniformans</name>
    <dbReference type="NCBI Taxonomy" id="3072179"/>
    <lineage>
        <taxon>Bacteria</taxon>
        <taxon>Bacillati</taxon>
        <taxon>Bacillota</taxon>
        <taxon>Clostridia</taxon>
        <taxon>Lachnospirales</taxon>
        <taxon>Lachnospiraceae</taxon>
        <taxon>Sporanaerobium</taxon>
    </lineage>
</organism>
<keyword evidence="2" id="KW-1185">Reference proteome</keyword>
<accession>A0AC61DDC8</accession>
<comment type="caution">
    <text evidence="1">The sequence shown here is derived from an EMBL/GenBank/DDBJ whole genome shotgun (WGS) entry which is preliminary data.</text>
</comment>
<sequence length="336" mass="38508">MNNEMKRMMKMSIVFNQTIIHVLDLTMNMPVFSTEPLVLTDETEAFITKHLMKIFGSPSSSKACFEIGSVWSPLFKEETLLENFQDLSERLAQKYYDFMQSYGNILSGDLLITYFQMNNKGYLATLKLNYKEGFTHYVEQKEGRIQTHIIKHKGLFPAAGKQVDEAFLIELASGDITLWDHSKAQYLPLLYECEADLSLKETLKVVEAVATEVIETHYDNTLDAMAELRNNIVESIATTNTLPIQEVFERTFEKDEEVKEMCLQKMDELGLKEKTLEIADTKISNHYASSRLKTDTGIELKFPTPLFKNQDFIEIINEADGTLSIVLKNISHIINK</sequence>
<evidence type="ECO:0000313" key="1">
    <source>
        <dbReference type="EMBL" id="PHV70641.1"/>
    </source>
</evidence>
<evidence type="ECO:0000313" key="2">
    <source>
        <dbReference type="Proteomes" id="UP000224460"/>
    </source>
</evidence>
<name>A0AC61DDC8_9FIRM</name>
<dbReference type="EMBL" id="PEDL01000008">
    <property type="protein sequence ID" value="PHV70641.1"/>
    <property type="molecule type" value="Genomic_DNA"/>
</dbReference>